<evidence type="ECO:0000256" key="1">
    <source>
        <dbReference type="ARBA" id="ARBA00022505"/>
    </source>
</evidence>
<dbReference type="SUPFAM" id="SSF54665">
    <property type="entry name" value="CO dehydrogenase molybdoprotein N-domain-like"/>
    <property type="match status" value="1"/>
</dbReference>
<name>A0A916S7E9_9BURK</name>
<keyword evidence="2" id="KW-0560">Oxidoreductase</keyword>
<dbReference type="SMART" id="SM01008">
    <property type="entry name" value="Ald_Xan_dh_C"/>
    <property type="match status" value="1"/>
</dbReference>
<dbReference type="GO" id="GO:0016491">
    <property type="term" value="F:oxidoreductase activity"/>
    <property type="evidence" value="ECO:0007669"/>
    <property type="project" value="UniProtKB-KW"/>
</dbReference>
<dbReference type="InterPro" id="IPR016208">
    <property type="entry name" value="Ald_Oxase/xanthine_DH-like"/>
</dbReference>
<dbReference type="InterPro" id="IPR046867">
    <property type="entry name" value="AldOxase/xan_DH_MoCoBD2"/>
</dbReference>
<evidence type="ECO:0000313" key="5">
    <source>
        <dbReference type="Proteomes" id="UP000620596"/>
    </source>
</evidence>
<evidence type="ECO:0000259" key="3">
    <source>
        <dbReference type="SMART" id="SM01008"/>
    </source>
</evidence>
<dbReference type="Proteomes" id="UP000620596">
    <property type="component" value="Unassembled WGS sequence"/>
</dbReference>
<proteinExistence type="predicted"/>
<keyword evidence="1" id="KW-0500">Molybdenum</keyword>
<evidence type="ECO:0000313" key="4">
    <source>
        <dbReference type="EMBL" id="GGA86614.1"/>
    </source>
</evidence>
<reference evidence="4" key="2">
    <citation type="submission" date="2020-09" db="EMBL/GenBank/DDBJ databases">
        <authorList>
            <person name="Sun Q."/>
            <person name="Zhou Y."/>
        </authorList>
    </citation>
    <scope>NUCLEOTIDE SEQUENCE</scope>
    <source>
        <strain evidence="4">CGMCC 1.15322</strain>
    </source>
</reference>
<dbReference type="EMBL" id="BMIG01000001">
    <property type="protein sequence ID" value="GGA86614.1"/>
    <property type="molecule type" value="Genomic_DNA"/>
</dbReference>
<dbReference type="InterPro" id="IPR000674">
    <property type="entry name" value="Ald_Oxase/Xan_DH_a/b"/>
</dbReference>
<dbReference type="Gene3D" id="3.30.365.10">
    <property type="entry name" value="Aldehyde oxidase/xanthine dehydrogenase, molybdopterin binding domain"/>
    <property type="match status" value="4"/>
</dbReference>
<comment type="caution">
    <text evidence="4">The sequence shown here is derived from an EMBL/GenBank/DDBJ whole genome shotgun (WGS) entry which is preliminary data.</text>
</comment>
<dbReference type="InterPro" id="IPR037165">
    <property type="entry name" value="AldOxase/xan_DH_Mopterin-bd_sf"/>
</dbReference>
<feature type="domain" description="Aldehyde oxidase/xanthine dehydrogenase a/b hammerhead" evidence="3">
    <location>
        <begin position="37"/>
        <end position="157"/>
    </location>
</feature>
<keyword evidence="5" id="KW-1185">Reference proteome</keyword>
<reference evidence="4" key="1">
    <citation type="journal article" date="2014" name="Int. J. Syst. Evol. Microbiol.">
        <title>Complete genome sequence of Corynebacterium casei LMG S-19264T (=DSM 44701T), isolated from a smear-ripened cheese.</title>
        <authorList>
            <consortium name="US DOE Joint Genome Institute (JGI-PGF)"/>
            <person name="Walter F."/>
            <person name="Albersmeier A."/>
            <person name="Kalinowski J."/>
            <person name="Ruckert C."/>
        </authorList>
    </citation>
    <scope>NUCLEOTIDE SEQUENCE</scope>
    <source>
        <strain evidence="4">CGMCC 1.15322</strain>
    </source>
</reference>
<dbReference type="PANTHER" id="PTHR11908:SF132">
    <property type="entry name" value="ALDEHYDE OXIDASE 1-RELATED"/>
    <property type="match status" value="1"/>
</dbReference>
<gene>
    <name evidence="4" type="ORF">GCM10011496_04060</name>
</gene>
<organism evidence="4 5">
    <name type="scientific">Polaromonas eurypsychrophila</name>
    <dbReference type="NCBI Taxonomy" id="1614635"/>
    <lineage>
        <taxon>Bacteria</taxon>
        <taxon>Pseudomonadati</taxon>
        <taxon>Pseudomonadota</taxon>
        <taxon>Betaproteobacteria</taxon>
        <taxon>Burkholderiales</taxon>
        <taxon>Comamonadaceae</taxon>
        <taxon>Polaromonas</taxon>
    </lineage>
</organism>
<evidence type="ECO:0000256" key="2">
    <source>
        <dbReference type="ARBA" id="ARBA00023002"/>
    </source>
</evidence>
<dbReference type="Pfam" id="PF01315">
    <property type="entry name" value="Ald_Xan_dh_C"/>
    <property type="match status" value="1"/>
</dbReference>
<protein>
    <submittedName>
        <fullName evidence="4">Carbon monoxide dehydrogenase</fullName>
    </submittedName>
</protein>
<dbReference type="Pfam" id="PF20256">
    <property type="entry name" value="MoCoBD_2"/>
    <property type="match status" value="1"/>
</dbReference>
<dbReference type="Pfam" id="PF02738">
    <property type="entry name" value="MoCoBD_1"/>
    <property type="match status" value="1"/>
</dbReference>
<dbReference type="SUPFAM" id="SSF56003">
    <property type="entry name" value="Molybdenum cofactor-binding domain"/>
    <property type="match status" value="1"/>
</dbReference>
<dbReference type="InterPro" id="IPR036856">
    <property type="entry name" value="Ald_Oxase/Xan_DH_a/b_sf"/>
</dbReference>
<dbReference type="AlphaFoldDB" id="A0A916S7E9"/>
<dbReference type="PANTHER" id="PTHR11908">
    <property type="entry name" value="XANTHINE DEHYDROGENASE"/>
    <property type="match status" value="1"/>
</dbReference>
<sequence>MTTEGHFLKTFADSDLVPARFGSGQAVHRLEDDALLTGVGQFTDDVTLEQETHLFFVRSPYPHARIAALDSTVALAMPGVLAIVTGADLVAAGVKAIPGIGGFLRADKSPCATPPRRALAHERVRFVGEPVAAVVALSLRLARDAAEAIIVDYDELPMVVDVNDAMAAGAPALCPEAPDNIAAETRYGDAAATTAAFAAARHIVKLDIVNQRLAALSLEPRSVLAGFDTASQRLTIRMSTQMPSGVRNSVCDALGIAKEAVRVIVGDVGGGFGMKTGAYPEDVSVAFCARKLQRAVKWVADRSEEFVSATHGRDLQSRAELALDESGKILALRLASLANVGAYPTGAGAAIQLLIGPWVQTSVYDIQTIDFHFRAVLTNTAPTSAYRGAGRPEAIFIMERLMDEAARQTGMDRLALRRRNFIQPAQMPYKNPMGQVYDSGRFESVMDQALLLADWPGFEARATASKQRGLMRGLGISTFLEWTGGNALEERVTLSVRADDGVIEVFSAVNAMGQGILTSLTQLVVDAFGVPPEKVRVVLGDTDRGDGFGSAGSRSLFTGGSAVRVGAERTIDKARQLAAKEFEAAEQDISYADGKFTVAGTDLAIDIFALAARQGEQRIFMESTTAVAGPSWPNGCHISEVEIDPQTGHVAVVAYASVNDVGRVVNPMIVRGQLDGGAVQGIGQALFEHLVYDRETGQPVTGSLMDYAAPRAGDTPPFLTEMDQSTPCLNNPLGVKGVGELGTIGAGPSVVNAVADALARAGLAAQSPHLQMPLSPSRLWGLIQAT</sequence>
<dbReference type="GO" id="GO:0005506">
    <property type="term" value="F:iron ion binding"/>
    <property type="evidence" value="ECO:0007669"/>
    <property type="project" value="InterPro"/>
</dbReference>
<dbReference type="InterPro" id="IPR008274">
    <property type="entry name" value="AldOxase/xan_DH_MoCoBD1"/>
</dbReference>
<accession>A0A916S7E9</accession>
<dbReference type="Gene3D" id="3.90.1170.50">
    <property type="entry name" value="Aldehyde oxidase/xanthine dehydrogenase, a/b hammerhead"/>
    <property type="match status" value="1"/>
</dbReference>